<keyword evidence="1" id="KW-0808">Transferase</keyword>
<keyword evidence="3" id="KW-1185">Reference proteome</keyword>
<dbReference type="Proteomes" id="UP001188597">
    <property type="component" value="Unassembled WGS sequence"/>
</dbReference>
<sequence>MEQTPHLAILPSPGMGHLLPLVELAKQLAHHHSFNVTLIVPTTGPPPESQKKVLAALPSTINHLFLPPVHFPPDMNPEVQLFLTIPRCLSSIRDALKSLLANTDLAALIVDGFGIDAFDVARELGVPPYLFFTAGATTLSFCFYLPKLDEMFSCEYRDLPEPVEIPGCLPIHGRDLLAPVQERSGEAYKKVLYNVKRFRLAEGVLVNSFMELEEGAIKAQQEEEPGKPPVYVIGPLIGSSKESERSECLLWLDKQPDGSVLFVSFGSGGTLSHDQINELALGLEMSGQRFLWVVRSPNDKFANGAFFDSQSQNDPLVEREEIETVVTDLMKGGEGNRIRNNMKELQDAAVRALGKEGSSTKSLSKLAIQLKNQTIK</sequence>
<dbReference type="EMBL" id="JAVXUP010000024">
    <property type="protein sequence ID" value="KAK3042069.1"/>
    <property type="molecule type" value="Genomic_DNA"/>
</dbReference>
<dbReference type="SUPFAM" id="SSF53756">
    <property type="entry name" value="UDP-Glycosyltransferase/glycogen phosphorylase"/>
    <property type="match status" value="1"/>
</dbReference>
<dbReference type="InterPro" id="IPR002213">
    <property type="entry name" value="UDP_glucos_trans"/>
</dbReference>
<reference evidence="2" key="1">
    <citation type="submission" date="2022-12" db="EMBL/GenBank/DDBJ databases">
        <title>Draft genome assemblies for two species of Escallonia (Escalloniales).</title>
        <authorList>
            <person name="Chanderbali A."/>
            <person name="Dervinis C."/>
            <person name="Anghel I."/>
            <person name="Soltis D."/>
            <person name="Soltis P."/>
            <person name="Zapata F."/>
        </authorList>
    </citation>
    <scope>NUCLEOTIDE SEQUENCE</scope>
    <source>
        <strain evidence="2">UCBG64.0493</strain>
        <tissue evidence="2">Leaf</tissue>
    </source>
</reference>
<dbReference type="AlphaFoldDB" id="A0AA88X9E8"/>
<accession>A0AA88X9E8</accession>
<evidence type="ECO:0000256" key="1">
    <source>
        <dbReference type="ARBA" id="ARBA00022679"/>
    </source>
</evidence>
<dbReference type="FunFam" id="3.40.50.2000:FF:000054">
    <property type="entry name" value="Glycosyltransferase"/>
    <property type="match status" value="1"/>
</dbReference>
<dbReference type="GO" id="GO:0008194">
    <property type="term" value="F:UDP-glycosyltransferase activity"/>
    <property type="evidence" value="ECO:0007669"/>
    <property type="project" value="InterPro"/>
</dbReference>
<protein>
    <submittedName>
        <fullName evidence="2">Uncharacterized protein</fullName>
    </submittedName>
</protein>
<dbReference type="CDD" id="cd03784">
    <property type="entry name" value="GT1_Gtf-like"/>
    <property type="match status" value="1"/>
</dbReference>
<gene>
    <name evidence="2" type="ORF">RJ639_001771</name>
</gene>
<evidence type="ECO:0000313" key="3">
    <source>
        <dbReference type="Proteomes" id="UP001188597"/>
    </source>
</evidence>
<evidence type="ECO:0000313" key="2">
    <source>
        <dbReference type="EMBL" id="KAK3042069.1"/>
    </source>
</evidence>
<organism evidence="2 3">
    <name type="scientific">Escallonia herrerae</name>
    <dbReference type="NCBI Taxonomy" id="1293975"/>
    <lineage>
        <taxon>Eukaryota</taxon>
        <taxon>Viridiplantae</taxon>
        <taxon>Streptophyta</taxon>
        <taxon>Embryophyta</taxon>
        <taxon>Tracheophyta</taxon>
        <taxon>Spermatophyta</taxon>
        <taxon>Magnoliopsida</taxon>
        <taxon>eudicotyledons</taxon>
        <taxon>Gunneridae</taxon>
        <taxon>Pentapetalae</taxon>
        <taxon>asterids</taxon>
        <taxon>campanulids</taxon>
        <taxon>Escalloniales</taxon>
        <taxon>Escalloniaceae</taxon>
        <taxon>Escallonia</taxon>
    </lineage>
</organism>
<proteinExistence type="predicted"/>
<dbReference type="PANTHER" id="PTHR48045">
    <property type="entry name" value="UDP-GLYCOSYLTRANSFERASE 72B1"/>
    <property type="match status" value="1"/>
</dbReference>
<name>A0AA88X9E8_9ASTE</name>
<comment type="caution">
    <text evidence="2">The sequence shown here is derived from an EMBL/GenBank/DDBJ whole genome shotgun (WGS) entry which is preliminary data.</text>
</comment>
<dbReference type="PANTHER" id="PTHR48045:SF11">
    <property type="entry name" value="UDP-GLYCOSYLTRANSFERASE 72B1"/>
    <property type="match status" value="1"/>
</dbReference>
<dbReference type="Gene3D" id="3.40.50.2000">
    <property type="entry name" value="Glycogen Phosphorylase B"/>
    <property type="match status" value="4"/>
</dbReference>